<protein>
    <submittedName>
        <fullName evidence="2">Uncharacterized protein</fullName>
    </submittedName>
</protein>
<dbReference type="EMBL" id="LAZR01037163">
    <property type="protein sequence ID" value="KKL22923.1"/>
    <property type="molecule type" value="Genomic_DNA"/>
</dbReference>
<sequence length="70" mass="8010">MRKKLKNLKNKNGHSENGAPKQMIDEALYREKAAIVVVADTRYDSRYSGWSNASRPRDSAISIRRTSNEE</sequence>
<feature type="region of interest" description="Disordered" evidence="1">
    <location>
        <begin position="1"/>
        <end position="22"/>
    </location>
</feature>
<name>A0A0F9EG00_9ZZZZ</name>
<evidence type="ECO:0000313" key="2">
    <source>
        <dbReference type="EMBL" id="KKL22923.1"/>
    </source>
</evidence>
<comment type="caution">
    <text evidence="2">The sequence shown here is derived from an EMBL/GenBank/DDBJ whole genome shotgun (WGS) entry which is preliminary data.</text>
</comment>
<feature type="region of interest" description="Disordered" evidence="1">
    <location>
        <begin position="47"/>
        <end position="70"/>
    </location>
</feature>
<accession>A0A0F9EG00</accession>
<proteinExistence type="predicted"/>
<reference evidence="2" key="1">
    <citation type="journal article" date="2015" name="Nature">
        <title>Complex archaea that bridge the gap between prokaryotes and eukaryotes.</title>
        <authorList>
            <person name="Spang A."/>
            <person name="Saw J.H."/>
            <person name="Jorgensen S.L."/>
            <person name="Zaremba-Niedzwiedzka K."/>
            <person name="Martijn J."/>
            <person name="Lind A.E."/>
            <person name="van Eijk R."/>
            <person name="Schleper C."/>
            <person name="Guy L."/>
            <person name="Ettema T.J."/>
        </authorList>
    </citation>
    <scope>NUCLEOTIDE SEQUENCE</scope>
</reference>
<evidence type="ECO:0000256" key="1">
    <source>
        <dbReference type="SAM" id="MobiDB-lite"/>
    </source>
</evidence>
<feature type="compositionally biased region" description="Basic residues" evidence="1">
    <location>
        <begin position="1"/>
        <end position="12"/>
    </location>
</feature>
<gene>
    <name evidence="2" type="ORF">LCGC14_2430560</name>
</gene>
<organism evidence="2">
    <name type="scientific">marine sediment metagenome</name>
    <dbReference type="NCBI Taxonomy" id="412755"/>
    <lineage>
        <taxon>unclassified sequences</taxon>
        <taxon>metagenomes</taxon>
        <taxon>ecological metagenomes</taxon>
    </lineage>
</organism>
<dbReference type="AlphaFoldDB" id="A0A0F9EG00"/>